<dbReference type="EMBL" id="CP040916">
    <property type="protein sequence ID" value="QDQ10414.1"/>
    <property type="molecule type" value="Genomic_DNA"/>
</dbReference>
<evidence type="ECO:0000313" key="10">
    <source>
        <dbReference type="Proteomes" id="UP000316806"/>
    </source>
</evidence>
<dbReference type="Pfam" id="PF07690">
    <property type="entry name" value="MFS_1"/>
    <property type="match status" value="1"/>
</dbReference>
<protein>
    <submittedName>
        <fullName evidence="9">MFS transporter</fullName>
    </submittedName>
</protein>
<feature type="transmembrane region" description="Helical" evidence="7">
    <location>
        <begin position="132"/>
        <end position="154"/>
    </location>
</feature>
<keyword evidence="5 7" id="KW-0472">Membrane</keyword>
<feature type="compositionally biased region" description="Low complexity" evidence="6">
    <location>
        <begin position="1"/>
        <end position="21"/>
    </location>
</feature>
<evidence type="ECO:0000256" key="5">
    <source>
        <dbReference type="ARBA" id="ARBA00023136"/>
    </source>
</evidence>
<dbReference type="InterPro" id="IPR011701">
    <property type="entry name" value="MFS"/>
</dbReference>
<reference evidence="9 10" key="1">
    <citation type="journal article" date="2019" name="J. Ind. Microbiol. Biotechnol.">
        <title>The complete genomic sequence of Streptomyces spectabilis NRRL-2792 and identification of secondary metabolite biosynthetic gene clusters.</title>
        <authorList>
            <person name="Sinha A."/>
            <person name="Phillips-Salemka S."/>
            <person name="Niraula T.A."/>
            <person name="Short K.A."/>
            <person name="Niraula N.P."/>
        </authorList>
    </citation>
    <scope>NUCLEOTIDE SEQUENCE [LARGE SCALE GENOMIC DNA]</scope>
    <source>
        <strain evidence="9 10">NRRL 2792</strain>
    </source>
</reference>
<dbReference type="Gene3D" id="1.20.1250.20">
    <property type="entry name" value="MFS general substrate transporter like domains"/>
    <property type="match status" value="1"/>
</dbReference>
<dbReference type="PANTHER" id="PTHR43124:SF3">
    <property type="entry name" value="CHLORAMPHENICOL EFFLUX PUMP RV0191"/>
    <property type="match status" value="1"/>
</dbReference>
<evidence type="ECO:0000256" key="4">
    <source>
        <dbReference type="ARBA" id="ARBA00022989"/>
    </source>
</evidence>
<dbReference type="GO" id="GO:0022857">
    <property type="term" value="F:transmembrane transporter activity"/>
    <property type="evidence" value="ECO:0007669"/>
    <property type="project" value="InterPro"/>
</dbReference>
<keyword evidence="4 7" id="KW-1133">Transmembrane helix</keyword>
<proteinExistence type="predicted"/>
<feature type="transmembrane region" description="Helical" evidence="7">
    <location>
        <begin position="71"/>
        <end position="95"/>
    </location>
</feature>
<dbReference type="InterPro" id="IPR036259">
    <property type="entry name" value="MFS_trans_sf"/>
</dbReference>
<feature type="transmembrane region" description="Helical" evidence="7">
    <location>
        <begin position="32"/>
        <end position="51"/>
    </location>
</feature>
<dbReference type="CDD" id="cd17324">
    <property type="entry name" value="MFS_NepI_like"/>
    <property type="match status" value="1"/>
</dbReference>
<evidence type="ECO:0000256" key="3">
    <source>
        <dbReference type="ARBA" id="ARBA00022692"/>
    </source>
</evidence>
<gene>
    <name evidence="9" type="ORF">FH965_07415</name>
</gene>
<comment type="subcellular location">
    <subcellularLocation>
        <location evidence="1">Cell membrane</location>
        <topology evidence="1">Multi-pass membrane protein</topology>
    </subcellularLocation>
</comment>
<dbReference type="GO" id="GO:0005886">
    <property type="term" value="C:plasma membrane"/>
    <property type="evidence" value="ECO:0007669"/>
    <property type="project" value="UniProtKB-SubCell"/>
</dbReference>
<dbReference type="InterPro" id="IPR050189">
    <property type="entry name" value="MFS_Efflux_Transporters"/>
</dbReference>
<dbReference type="SUPFAM" id="SSF103473">
    <property type="entry name" value="MFS general substrate transporter"/>
    <property type="match status" value="1"/>
</dbReference>
<feature type="domain" description="Major facilitator superfamily (MFS) profile" evidence="8">
    <location>
        <begin position="37"/>
        <end position="408"/>
    </location>
</feature>
<feature type="region of interest" description="Disordered" evidence="6">
    <location>
        <begin position="1"/>
        <end position="26"/>
    </location>
</feature>
<sequence>MSGSSTSATSATTGAPATRSTMTAPPPDRVPVKTWLAVVVMALGTFAMITVEALPVGLMTSISGGLDVSEGAVGLLVTVPGLVAAVTAPVLPVLIGRLDRRLVLLGLLTLMVAANALSAAASGFALLLVARFVVGISIGGFWALAAGIAVRLVPERHIPRATALVFGGATAANVIGVPAATFVGELSVWRVAFLAVAGLGLLVVAGLVFLLPSLPATEPVRLAELPRQFRNRTVRAGVIATGLLVGGHYAAFTFISPILQDTSGVSESLVGPLLLVYGLAGIGGTVLAGVTATRDVRATIIAMSVLLAAVLALFPLIGRSPATGIALLVLWGLAFGGIPVAVQTWVLKAAPGSTEAATALNTSMFNLAIASGAALGGVVVSTVSLTAVLGFGAALSALTSLAVWRTKKI</sequence>
<evidence type="ECO:0000256" key="1">
    <source>
        <dbReference type="ARBA" id="ARBA00004651"/>
    </source>
</evidence>
<evidence type="ECO:0000313" key="9">
    <source>
        <dbReference type="EMBL" id="QDQ10414.1"/>
    </source>
</evidence>
<feature type="transmembrane region" description="Helical" evidence="7">
    <location>
        <begin position="324"/>
        <end position="347"/>
    </location>
</feature>
<feature type="transmembrane region" description="Helical" evidence="7">
    <location>
        <begin position="300"/>
        <end position="318"/>
    </location>
</feature>
<feature type="transmembrane region" description="Helical" evidence="7">
    <location>
        <begin position="385"/>
        <end position="404"/>
    </location>
</feature>
<evidence type="ECO:0000256" key="7">
    <source>
        <dbReference type="SAM" id="Phobius"/>
    </source>
</evidence>
<evidence type="ECO:0000256" key="6">
    <source>
        <dbReference type="SAM" id="MobiDB-lite"/>
    </source>
</evidence>
<name>A0A516R417_STRST</name>
<feature type="transmembrane region" description="Helical" evidence="7">
    <location>
        <begin position="161"/>
        <end position="183"/>
    </location>
</feature>
<dbReference type="AlphaFoldDB" id="A0A516R417"/>
<dbReference type="PROSITE" id="PS50850">
    <property type="entry name" value="MFS"/>
    <property type="match status" value="1"/>
</dbReference>
<feature type="transmembrane region" description="Helical" evidence="7">
    <location>
        <begin position="233"/>
        <end position="255"/>
    </location>
</feature>
<keyword evidence="3 7" id="KW-0812">Transmembrane</keyword>
<feature type="transmembrane region" description="Helical" evidence="7">
    <location>
        <begin position="359"/>
        <end position="379"/>
    </location>
</feature>
<feature type="transmembrane region" description="Helical" evidence="7">
    <location>
        <begin position="189"/>
        <end position="212"/>
    </location>
</feature>
<feature type="transmembrane region" description="Helical" evidence="7">
    <location>
        <begin position="102"/>
        <end position="126"/>
    </location>
</feature>
<evidence type="ECO:0000259" key="8">
    <source>
        <dbReference type="PROSITE" id="PS50850"/>
    </source>
</evidence>
<accession>A0A516R417</accession>
<dbReference type="PANTHER" id="PTHR43124">
    <property type="entry name" value="PURINE EFFLUX PUMP PBUE"/>
    <property type="match status" value="1"/>
</dbReference>
<organism evidence="9 10">
    <name type="scientific">Streptomyces spectabilis</name>
    <dbReference type="NCBI Taxonomy" id="68270"/>
    <lineage>
        <taxon>Bacteria</taxon>
        <taxon>Bacillati</taxon>
        <taxon>Actinomycetota</taxon>
        <taxon>Actinomycetes</taxon>
        <taxon>Kitasatosporales</taxon>
        <taxon>Streptomycetaceae</taxon>
        <taxon>Streptomyces</taxon>
    </lineage>
</organism>
<dbReference type="Proteomes" id="UP000316806">
    <property type="component" value="Chromosome"/>
</dbReference>
<evidence type="ECO:0000256" key="2">
    <source>
        <dbReference type="ARBA" id="ARBA00022475"/>
    </source>
</evidence>
<feature type="transmembrane region" description="Helical" evidence="7">
    <location>
        <begin position="275"/>
        <end position="293"/>
    </location>
</feature>
<keyword evidence="2" id="KW-1003">Cell membrane</keyword>
<dbReference type="InterPro" id="IPR020846">
    <property type="entry name" value="MFS_dom"/>
</dbReference>